<reference evidence="2" key="1">
    <citation type="submission" date="2023-10" db="EMBL/GenBank/DDBJ databases">
        <authorList>
            <person name="Domelevo Entfellner J.-B."/>
        </authorList>
    </citation>
    <scope>NUCLEOTIDE SEQUENCE</scope>
</reference>
<evidence type="ECO:0000256" key="1">
    <source>
        <dbReference type="SAM" id="MobiDB-lite"/>
    </source>
</evidence>
<dbReference type="EMBL" id="OY731401">
    <property type="protein sequence ID" value="CAJ1953156.1"/>
    <property type="molecule type" value="Genomic_DNA"/>
</dbReference>
<evidence type="ECO:0000313" key="2">
    <source>
        <dbReference type="EMBL" id="CAJ1953156.1"/>
    </source>
</evidence>
<sequence length="1194" mass="132329">MDFHEMKRKRLQALCKKHGIPANLRNSDMADRLSFLFKEKEIEDPVGSGNAGTKKDTTLHCVGGKIVEMIDLVTPSPGLKERSVLLAKHLKGSEIERLEFELNLSPEITREEFGICGVEEDMKSRLNKEHVDSQGGLHLATVAVVLDEFNNHFGEEEVEKLSDKNNLIGNGRDKAEEQGDHNRLQGSNMKDVNALHASKEESGSSMVEEDKAIEQGDCISPQGSIMKDVQILHISQKESDYLVVEKDEAVEQGDHNSPQGSNMKDKNTLHASEEESSFPMVEEDSALEQGDHNSSQGRTIKDAKILHVSQEESGYPVVEKEGDHKIPQGSSMKDVNILHASEEESGFPMVEEDNGSEQGDTDHNSSHGPSMTDVNVLHVSQEESDYRIVEDVGVEQGDTNIPQGPNMKDVNVLDTSQEESGDPIVEEGVDVEQGDQNSPQGPNMKEVNVLHVCLEESMAGEEEAVEQGDHNSPRGSNLKDVNVMHISQEEFGHPMVEEVQKSNDNICNGNVYNLLNTESEVDAKKTDGKTNLTAEHSADDVLSSLNQYSVGTPDKFQKSYPENDVKSSGLNIHQDNCEEELKSPQKMGSIADPVECIGFSPYNLEASVVESFQSETYFYPSTLGDVGTCNMKESMQSYKMEKAEYSQEALHTSANVNLLLKSMEECNMHTEQGEVIGLFDDSNVQDDDAINGRSEIDTRCLDMSIRAINKDGKTNLTVEQFTDELQSSTFEDSDGTPVQFLSNDALSEVKSDFNIHELVVSGIVIENVDNSKTKFISSRKISLSPASERMIDFSANQLNNSETKALQFKTIFFPDTARVDNGIGDVEENMQLDVNQEQVDDSQQLIHAASCVMDLNNEDFVQGACDEVGDYLLEEEIKKSGFIADSKEVDIGICDVEENIQIHANEKQVDESQHATSSVMILKNVDLVQVALVEVGDHLLEGEVEKSGLNADSEECIEILSNNLLPSATKGFEDETYCDRTTLGDVVETCKMEERMPSDQMEKEYSQEVLHRANELVLLLKSTEESDSVLEEITRLFNNSDDHEDDGVTGAENGKNQYNMKRDMDGIEKYLLNDFHSIHDASGQNSDENAPTMSQHGEMKLSTFNLQKMSASGTFCGDELETPPKCTPIPKLGESSMKKELKIVSSMPVKRARDILGASDMKENNKISKKEQVGTIISRTAFPKRKPLQDLQQN</sequence>
<feature type="compositionally biased region" description="Basic and acidic residues" evidence="1">
    <location>
        <begin position="263"/>
        <end position="273"/>
    </location>
</feature>
<accession>A0AA86VKN4</accession>
<dbReference type="PANTHER" id="PTHR33621">
    <property type="entry name" value="ASPARTIC/GLUTAMIC ACID-RICH PROTEIN"/>
    <property type="match status" value="1"/>
</dbReference>
<gene>
    <name evidence="2" type="ORF">AYBTSS11_LOCUS15677</name>
</gene>
<proteinExistence type="predicted"/>
<dbReference type="PANTHER" id="PTHR33621:SF2">
    <property type="entry name" value="RIBOSOMAL L1 DOMAIN-CONTAINING PROTEIN"/>
    <property type="match status" value="1"/>
</dbReference>
<dbReference type="Gramene" id="rna-AYBTSS11_LOCUS15677">
    <property type="protein sequence ID" value="CAJ1953156.1"/>
    <property type="gene ID" value="gene-AYBTSS11_LOCUS15677"/>
</dbReference>
<feature type="compositionally biased region" description="Basic and acidic residues" evidence="1">
    <location>
        <begin position="171"/>
        <end position="183"/>
    </location>
</feature>
<evidence type="ECO:0000313" key="3">
    <source>
        <dbReference type="Proteomes" id="UP001189624"/>
    </source>
</evidence>
<name>A0AA86VKN4_9FABA</name>
<feature type="region of interest" description="Disordered" evidence="1">
    <location>
        <begin position="158"/>
        <end position="192"/>
    </location>
</feature>
<dbReference type="AlphaFoldDB" id="A0AA86VKN4"/>
<dbReference type="Proteomes" id="UP001189624">
    <property type="component" value="Chromosome 4"/>
</dbReference>
<feature type="region of interest" description="Disordered" evidence="1">
    <location>
        <begin position="346"/>
        <end position="370"/>
    </location>
</feature>
<feature type="region of interest" description="Disordered" evidence="1">
    <location>
        <begin position="459"/>
        <end position="478"/>
    </location>
</feature>
<feature type="region of interest" description="Disordered" evidence="1">
    <location>
        <begin position="251"/>
        <end position="297"/>
    </location>
</feature>
<keyword evidence="3" id="KW-1185">Reference proteome</keyword>
<organism evidence="2 3">
    <name type="scientific">Sphenostylis stenocarpa</name>
    <dbReference type="NCBI Taxonomy" id="92480"/>
    <lineage>
        <taxon>Eukaryota</taxon>
        <taxon>Viridiplantae</taxon>
        <taxon>Streptophyta</taxon>
        <taxon>Embryophyta</taxon>
        <taxon>Tracheophyta</taxon>
        <taxon>Spermatophyta</taxon>
        <taxon>Magnoliopsida</taxon>
        <taxon>eudicotyledons</taxon>
        <taxon>Gunneridae</taxon>
        <taxon>Pentapetalae</taxon>
        <taxon>rosids</taxon>
        <taxon>fabids</taxon>
        <taxon>Fabales</taxon>
        <taxon>Fabaceae</taxon>
        <taxon>Papilionoideae</taxon>
        <taxon>50 kb inversion clade</taxon>
        <taxon>NPAAA clade</taxon>
        <taxon>indigoferoid/millettioid clade</taxon>
        <taxon>Phaseoleae</taxon>
        <taxon>Sphenostylis</taxon>
    </lineage>
</organism>
<protein>
    <submittedName>
        <fullName evidence="2">Uncharacterized protein</fullName>
    </submittedName>
</protein>